<dbReference type="EMBL" id="PGTM01000029">
    <property type="protein sequence ID" value="PJF36815.1"/>
    <property type="molecule type" value="Genomic_DNA"/>
</dbReference>
<evidence type="ECO:0000313" key="2">
    <source>
        <dbReference type="Proteomes" id="UP000229681"/>
    </source>
</evidence>
<accession>A0A2M8PGZ3</accession>
<protein>
    <submittedName>
        <fullName evidence="1">Uncharacterized protein</fullName>
    </submittedName>
</protein>
<gene>
    <name evidence="1" type="ORF">CUN49_03455</name>
</gene>
<sequence length="109" mass="12014">MKPQEYLAEQLAQARRAFQAQLGEAALCQVSKEGRITGGLKYAEGRLVALRNLEKRLQLGEAAEQAGHAERALWQTIYGQHTAQTWRAYAQGGLDACANFLKALDQAQV</sequence>
<name>A0A2M8PGZ3_9CHLR</name>
<evidence type="ECO:0000313" key="1">
    <source>
        <dbReference type="EMBL" id="PJF36815.1"/>
    </source>
</evidence>
<proteinExistence type="predicted"/>
<comment type="caution">
    <text evidence="1">The sequence shown here is derived from an EMBL/GenBank/DDBJ whole genome shotgun (WGS) entry which is preliminary data.</text>
</comment>
<dbReference type="Proteomes" id="UP000229681">
    <property type="component" value="Unassembled WGS sequence"/>
</dbReference>
<dbReference type="AlphaFoldDB" id="A0A2M8PGZ3"/>
<organism evidence="1 2">
    <name type="scientific">Candidatus Thermofonsia Clade 1 bacterium</name>
    <dbReference type="NCBI Taxonomy" id="2364210"/>
    <lineage>
        <taxon>Bacteria</taxon>
        <taxon>Bacillati</taxon>
        <taxon>Chloroflexota</taxon>
        <taxon>Candidatus Thermofontia</taxon>
        <taxon>Candidatus Thermofonsia Clade 1</taxon>
    </lineage>
</organism>
<reference evidence="1 2" key="1">
    <citation type="submission" date="2017-11" db="EMBL/GenBank/DDBJ databases">
        <title>Evolution of Phototrophy in the Chloroflexi Phylum Driven by Horizontal Gene Transfer.</title>
        <authorList>
            <person name="Ward L.M."/>
            <person name="Hemp J."/>
            <person name="Shih P.M."/>
            <person name="Mcglynn S.E."/>
            <person name="Fischer W."/>
        </authorList>
    </citation>
    <scope>NUCLEOTIDE SEQUENCE [LARGE SCALE GENOMIC DNA]</scope>
    <source>
        <strain evidence="1">JP3_13</strain>
    </source>
</reference>